<dbReference type="Proteomes" id="UP000199245">
    <property type="component" value="Unassembled WGS sequence"/>
</dbReference>
<dbReference type="CDD" id="cd00085">
    <property type="entry name" value="HNHc"/>
    <property type="match status" value="1"/>
</dbReference>
<gene>
    <name evidence="2" type="ORF">SAMN05216337_1001183</name>
</gene>
<dbReference type="Gene3D" id="1.10.30.50">
    <property type="match status" value="1"/>
</dbReference>
<evidence type="ECO:0000256" key="1">
    <source>
        <dbReference type="SAM" id="MobiDB-lite"/>
    </source>
</evidence>
<name>A0A1G6IL34_9BRAD</name>
<dbReference type="AlphaFoldDB" id="A0A1G6IL34"/>
<organism evidence="2 3">
    <name type="scientific">Bradyrhizobium brasilense</name>
    <dbReference type="NCBI Taxonomy" id="1419277"/>
    <lineage>
        <taxon>Bacteria</taxon>
        <taxon>Pseudomonadati</taxon>
        <taxon>Pseudomonadota</taxon>
        <taxon>Alphaproteobacteria</taxon>
        <taxon>Hyphomicrobiales</taxon>
        <taxon>Nitrobacteraceae</taxon>
        <taxon>Bradyrhizobium</taxon>
    </lineage>
</organism>
<protein>
    <recommendedName>
        <fullName evidence="4">HNH endonuclease</fullName>
    </recommendedName>
</protein>
<dbReference type="EMBL" id="FMZW01000001">
    <property type="protein sequence ID" value="SDC07197.1"/>
    <property type="molecule type" value="Genomic_DNA"/>
</dbReference>
<evidence type="ECO:0000313" key="2">
    <source>
        <dbReference type="EMBL" id="SDC07197.1"/>
    </source>
</evidence>
<dbReference type="InterPro" id="IPR003615">
    <property type="entry name" value="HNH_nuc"/>
</dbReference>
<evidence type="ECO:0008006" key="4">
    <source>
        <dbReference type="Google" id="ProtNLM"/>
    </source>
</evidence>
<accession>A0A1G6IL34</accession>
<reference evidence="2 3" key="1">
    <citation type="submission" date="2016-10" db="EMBL/GenBank/DDBJ databases">
        <authorList>
            <person name="de Groot N.N."/>
        </authorList>
    </citation>
    <scope>NUCLEOTIDE SEQUENCE [LARGE SCALE GENOMIC DNA]</scope>
    <source>
        <strain evidence="2 3">R5</strain>
    </source>
</reference>
<sequence>MVRISTPGPLVPRSSGFTVRPEPKTVDPHYLTDEHRAWREQVIRNANGRCQWVENGQRCTKAAPRHRMFADHVKERCDGGAPFDPANGQCLCGRHHSLKTAMARRNRAYPGGG</sequence>
<proteinExistence type="predicted"/>
<feature type="region of interest" description="Disordered" evidence="1">
    <location>
        <begin position="1"/>
        <end position="28"/>
    </location>
</feature>
<evidence type="ECO:0000313" key="3">
    <source>
        <dbReference type="Proteomes" id="UP000199245"/>
    </source>
</evidence>